<dbReference type="EMBL" id="AWQX01000369">
    <property type="protein sequence ID" value="EST19750.1"/>
    <property type="molecule type" value="Genomic_DNA"/>
</dbReference>
<dbReference type="Pfam" id="PF02342">
    <property type="entry name" value="TerD"/>
    <property type="match status" value="1"/>
</dbReference>
<comment type="caution">
    <text evidence="4">The sequence shown here is derived from an EMBL/GenBank/DDBJ whole genome shotgun (WGS) entry which is preliminary data.</text>
</comment>
<accession>V6JIT5</accession>
<organism evidence="4 5">
    <name type="scientific">Streptomyces roseochromogenus subsp. oscitans DS 12.976</name>
    <dbReference type="NCBI Taxonomy" id="1352936"/>
    <lineage>
        <taxon>Bacteria</taxon>
        <taxon>Bacillati</taxon>
        <taxon>Actinomycetota</taxon>
        <taxon>Actinomycetes</taxon>
        <taxon>Kitasatosporales</taxon>
        <taxon>Streptomycetaceae</taxon>
        <taxon>Streptomyces</taxon>
    </lineage>
</organism>
<name>V6JIT5_STRRC</name>
<proteinExistence type="inferred from homology"/>
<dbReference type="Proteomes" id="UP000017984">
    <property type="component" value="Chromosome"/>
</dbReference>
<evidence type="ECO:0000313" key="5">
    <source>
        <dbReference type="Proteomes" id="UP000017984"/>
    </source>
</evidence>
<evidence type="ECO:0000256" key="2">
    <source>
        <dbReference type="SAM" id="MobiDB-lite"/>
    </source>
</evidence>
<dbReference type="PANTHER" id="PTHR32097:SF4">
    <property type="entry name" value="GENERAL STRESS PROTEIN 16U"/>
    <property type="match status" value="1"/>
</dbReference>
<reference evidence="4 5" key="1">
    <citation type="journal article" date="2014" name="Genome Announc.">
        <title>Draft Genome Sequence of Streptomyces roseochromogenes subsp. oscitans DS 12.976, Producer of the Aminocoumarin Antibiotic Clorobiocin.</title>
        <authorList>
            <person name="Ruckert C."/>
            <person name="Kalinowski J."/>
            <person name="Heide L."/>
            <person name="Apel A.K."/>
        </authorList>
    </citation>
    <scope>NUCLEOTIDE SEQUENCE [LARGE SCALE GENOMIC DNA]</scope>
    <source>
        <strain evidence="4 5">DS 12.976</strain>
    </source>
</reference>
<feature type="compositionally biased region" description="Low complexity" evidence="2">
    <location>
        <begin position="258"/>
        <end position="275"/>
    </location>
</feature>
<dbReference type="Gene3D" id="2.60.60.30">
    <property type="entry name" value="sav2460 like domains"/>
    <property type="match status" value="1"/>
</dbReference>
<comment type="similarity">
    <text evidence="1">Belongs to the CAPAB/TerDEXZ family.</text>
</comment>
<dbReference type="AlphaFoldDB" id="V6JIT5"/>
<dbReference type="InterPro" id="IPR003325">
    <property type="entry name" value="TerD"/>
</dbReference>
<dbReference type="PANTHER" id="PTHR32097">
    <property type="entry name" value="CAMP-BINDING PROTEIN 1-RELATED"/>
    <property type="match status" value="1"/>
</dbReference>
<feature type="compositionally biased region" description="Pro residues" evidence="2">
    <location>
        <begin position="228"/>
        <end position="239"/>
    </location>
</feature>
<dbReference type="STRING" id="1352936.M878_41275"/>
<keyword evidence="5" id="KW-1185">Reference proteome</keyword>
<evidence type="ECO:0000313" key="4">
    <source>
        <dbReference type="EMBL" id="EST19750.1"/>
    </source>
</evidence>
<feature type="domain" description="TerD" evidence="3">
    <location>
        <begin position="26"/>
        <end position="155"/>
    </location>
</feature>
<dbReference type="RefSeq" id="WP_023553079.1">
    <property type="nucleotide sequence ID" value="NZ_CM002285.1"/>
</dbReference>
<evidence type="ECO:0000256" key="1">
    <source>
        <dbReference type="ARBA" id="ARBA00008775"/>
    </source>
</evidence>
<dbReference type="InterPro" id="IPR051324">
    <property type="entry name" value="Stress/Tellurium_Resist"/>
</dbReference>
<feature type="non-terminal residue" evidence="4">
    <location>
        <position position="291"/>
    </location>
</feature>
<gene>
    <name evidence="4" type="ORF">M878_41275</name>
</gene>
<feature type="region of interest" description="Disordered" evidence="2">
    <location>
        <begin position="159"/>
        <end position="291"/>
    </location>
</feature>
<evidence type="ECO:0000259" key="3">
    <source>
        <dbReference type="Pfam" id="PF02342"/>
    </source>
</evidence>
<dbReference type="HOGENOM" id="CLU_958203_0_0_11"/>
<protein>
    <recommendedName>
        <fullName evidence="3">TerD domain-containing protein</fullName>
    </recommendedName>
</protein>
<sequence>MTSELSAGGNVPVPAGVVLLRVTGPFDVSGLVGGPDGKVGSDADFVFYNQPRAPGVRLRDDGLFVDPALLRGGACRVTVVVSAAEPGTPLGRLPAPRLEVTDGSGRTVARFTPPHPGPETVLLLAELYLRPGTGWKLRAIGQGYADGLAGLAQDFGVEVTDDGGHTGPVAAAPPTGTGSRPPSDRLPEGSAGPPPGRLTRGPLDQSASQLAGTSPDPTPSRPTGSSASPPPGRPTPGPLDPSADQLAGDPPSPPTSPPTGSSTGPTTSRPTGNSTGPPPGRPMRHCQDPPD</sequence>
<dbReference type="CDD" id="cd06974">
    <property type="entry name" value="TerD_like"/>
    <property type="match status" value="1"/>
</dbReference>